<organism evidence="1 2">
    <name type="scientific">Coccomyxa subellipsoidea</name>
    <dbReference type="NCBI Taxonomy" id="248742"/>
    <lineage>
        <taxon>Eukaryota</taxon>
        <taxon>Viridiplantae</taxon>
        <taxon>Chlorophyta</taxon>
        <taxon>core chlorophytes</taxon>
        <taxon>Trebouxiophyceae</taxon>
        <taxon>Trebouxiophyceae incertae sedis</taxon>
        <taxon>Coccomyxaceae</taxon>
        <taxon>Coccomyxa</taxon>
    </lineage>
</organism>
<gene>
    <name evidence="1" type="ORF">WJX75_000107</name>
</gene>
<name>A0ABR2YK62_9CHLO</name>
<dbReference type="Proteomes" id="UP001491310">
    <property type="component" value="Unassembled WGS sequence"/>
</dbReference>
<sequence>MTIIEEQAPGADAPSFTVFDFLPAEATAPMTAVTLLTGGRVKGLLRERQLRRLPHRRCLLIGEAVTPEACEAARDFNRFWPCELQLL</sequence>
<evidence type="ECO:0000313" key="2">
    <source>
        <dbReference type="Proteomes" id="UP001491310"/>
    </source>
</evidence>
<evidence type="ECO:0000313" key="1">
    <source>
        <dbReference type="EMBL" id="KAK9907255.1"/>
    </source>
</evidence>
<keyword evidence="2" id="KW-1185">Reference proteome</keyword>
<protein>
    <submittedName>
        <fullName evidence="1">Uncharacterized protein</fullName>
    </submittedName>
</protein>
<reference evidence="1 2" key="1">
    <citation type="journal article" date="2024" name="Nat. Commun.">
        <title>Phylogenomics reveals the evolutionary origins of lichenization in chlorophyte algae.</title>
        <authorList>
            <person name="Puginier C."/>
            <person name="Libourel C."/>
            <person name="Otte J."/>
            <person name="Skaloud P."/>
            <person name="Haon M."/>
            <person name="Grisel S."/>
            <person name="Petersen M."/>
            <person name="Berrin J.G."/>
            <person name="Delaux P.M."/>
            <person name="Dal Grande F."/>
            <person name="Keller J."/>
        </authorList>
    </citation>
    <scope>NUCLEOTIDE SEQUENCE [LARGE SCALE GENOMIC DNA]</scope>
    <source>
        <strain evidence="1 2">SAG 216-7</strain>
    </source>
</reference>
<dbReference type="PANTHER" id="PTHR36342:SF1">
    <property type="entry name" value="PTB DOMAIN ENGULFMENT ADAPTER"/>
    <property type="match status" value="1"/>
</dbReference>
<proteinExistence type="predicted"/>
<accession>A0ABR2YK62</accession>
<dbReference type="EMBL" id="JALJOT010000009">
    <property type="protein sequence ID" value="KAK9907255.1"/>
    <property type="molecule type" value="Genomic_DNA"/>
</dbReference>
<comment type="caution">
    <text evidence="1">The sequence shown here is derived from an EMBL/GenBank/DDBJ whole genome shotgun (WGS) entry which is preliminary data.</text>
</comment>
<dbReference type="PANTHER" id="PTHR36342">
    <property type="entry name" value="PTB DOMAIN ENGULFMENT ADAPTER"/>
    <property type="match status" value="1"/>
</dbReference>